<dbReference type="SUPFAM" id="SSF69336">
    <property type="entry name" value="Alpha subunit of glutamate synthase, C-terminal domain"/>
    <property type="match status" value="1"/>
</dbReference>
<evidence type="ECO:0000256" key="3">
    <source>
        <dbReference type="ARBA" id="ARBA00004802"/>
    </source>
</evidence>
<dbReference type="Pfam" id="PF01493">
    <property type="entry name" value="GXGXG"/>
    <property type="match status" value="1"/>
</dbReference>
<dbReference type="InterPro" id="IPR013785">
    <property type="entry name" value="Aldolase_TIM"/>
</dbReference>
<dbReference type="PANTHER" id="PTHR11938">
    <property type="entry name" value="FAD NADPH DEHYDROGENASE/OXIDOREDUCTASE"/>
    <property type="match status" value="1"/>
</dbReference>
<dbReference type="InterPro" id="IPR029055">
    <property type="entry name" value="Ntn_hydrolases_N"/>
</dbReference>
<evidence type="ECO:0000256" key="6">
    <source>
        <dbReference type="ARBA" id="ARBA00022605"/>
    </source>
</evidence>
<protein>
    <recommendedName>
        <fullName evidence="17">glutamate synthase (ferredoxin)</fullName>
        <ecNumber evidence="17">1.4.7.1</ecNumber>
    </recommendedName>
</protein>
<dbReference type="PROSITE" id="PS51278">
    <property type="entry name" value="GATASE_TYPE_2"/>
    <property type="match status" value="1"/>
</dbReference>
<gene>
    <name evidence="19" type="ORF">Sradi_2123000</name>
</gene>
<keyword evidence="11" id="KW-0560">Oxidoreductase</keyword>
<evidence type="ECO:0000256" key="5">
    <source>
        <dbReference type="ARBA" id="ARBA00009716"/>
    </source>
</evidence>
<evidence type="ECO:0000256" key="8">
    <source>
        <dbReference type="ARBA" id="ARBA00022643"/>
    </source>
</evidence>
<reference evidence="19" key="1">
    <citation type="submission" date="2020-06" db="EMBL/GenBank/DDBJ databases">
        <authorList>
            <person name="Li T."/>
            <person name="Hu X."/>
            <person name="Zhang T."/>
            <person name="Song X."/>
            <person name="Zhang H."/>
            <person name="Dai N."/>
            <person name="Sheng W."/>
            <person name="Hou X."/>
            <person name="Wei L."/>
        </authorList>
    </citation>
    <scope>NUCLEOTIDE SEQUENCE</scope>
    <source>
        <strain evidence="19">G02</strain>
        <tissue evidence="19">Leaf</tissue>
    </source>
</reference>
<evidence type="ECO:0000256" key="2">
    <source>
        <dbReference type="ARBA" id="ARBA00001927"/>
    </source>
</evidence>
<dbReference type="GO" id="GO:0019676">
    <property type="term" value="P:ammonia assimilation cycle"/>
    <property type="evidence" value="ECO:0007669"/>
    <property type="project" value="TreeGrafter"/>
</dbReference>
<dbReference type="EMBL" id="JACGWJ010000008">
    <property type="protein sequence ID" value="KAL0404822.1"/>
    <property type="molecule type" value="Genomic_DNA"/>
</dbReference>
<keyword evidence="12" id="KW-0408">Iron</keyword>
<dbReference type="SUPFAM" id="SSF51395">
    <property type="entry name" value="FMN-linked oxidoreductases"/>
    <property type="match status" value="1"/>
</dbReference>
<dbReference type="InterPro" id="IPR002489">
    <property type="entry name" value="Glu_synth_asu_C"/>
</dbReference>
<evidence type="ECO:0000256" key="13">
    <source>
        <dbReference type="ARBA" id="ARBA00023014"/>
    </source>
</evidence>
<dbReference type="Gene3D" id="3.60.20.10">
    <property type="entry name" value="Glutamine Phosphoribosylpyrophosphate, subunit 1, domain 1"/>
    <property type="match status" value="1"/>
</dbReference>
<dbReference type="InterPro" id="IPR002932">
    <property type="entry name" value="Glu_synthdom"/>
</dbReference>
<keyword evidence="7" id="KW-0285">Flavoprotein</keyword>
<evidence type="ECO:0000256" key="9">
    <source>
        <dbReference type="ARBA" id="ARBA00022723"/>
    </source>
</evidence>
<dbReference type="InterPro" id="IPR050711">
    <property type="entry name" value="ET-N_metabolism_enzyme"/>
</dbReference>
<keyword evidence="6" id="KW-0028">Amino-acid biosynthesis</keyword>
<keyword evidence="13" id="KW-0411">Iron-sulfur</keyword>
<evidence type="ECO:0000256" key="14">
    <source>
        <dbReference type="ARBA" id="ARBA00023164"/>
    </source>
</evidence>
<evidence type="ECO:0000313" key="19">
    <source>
        <dbReference type="EMBL" id="KAL0404822.1"/>
    </source>
</evidence>
<organism evidence="19">
    <name type="scientific">Sesamum radiatum</name>
    <name type="common">Black benniseed</name>
    <dbReference type="NCBI Taxonomy" id="300843"/>
    <lineage>
        <taxon>Eukaryota</taxon>
        <taxon>Viridiplantae</taxon>
        <taxon>Streptophyta</taxon>
        <taxon>Embryophyta</taxon>
        <taxon>Tracheophyta</taxon>
        <taxon>Spermatophyta</taxon>
        <taxon>Magnoliopsida</taxon>
        <taxon>eudicotyledons</taxon>
        <taxon>Gunneridae</taxon>
        <taxon>Pentapetalae</taxon>
        <taxon>asterids</taxon>
        <taxon>lamiids</taxon>
        <taxon>Lamiales</taxon>
        <taxon>Pedaliaceae</taxon>
        <taxon>Sesamum</taxon>
    </lineage>
</organism>
<dbReference type="Gene3D" id="3.20.20.70">
    <property type="entry name" value="Aldolase class I"/>
    <property type="match status" value="3"/>
</dbReference>
<dbReference type="CDD" id="cd02808">
    <property type="entry name" value="GltS_FMN"/>
    <property type="match status" value="1"/>
</dbReference>
<dbReference type="PANTHER" id="PTHR11938:SF133">
    <property type="entry name" value="GLUTAMATE SYNTHASE (NADH)"/>
    <property type="match status" value="1"/>
</dbReference>
<comment type="cofactor">
    <cofactor evidence="1">
        <name>FMN</name>
        <dbReference type="ChEBI" id="CHEBI:58210"/>
    </cofactor>
</comment>
<evidence type="ECO:0000256" key="16">
    <source>
        <dbReference type="ARBA" id="ARBA00037928"/>
    </source>
</evidence>
<dbReference type="GO" id="GO:0016041">
    <property type="term" value="F:glutamate synthase (ferredoxin) activity"/>
    <property type="evidence" value="ECO:0007669"/>
    <property type="project" value="UniProtKB-EC"/>
</dbReference>
<evidence type="ECO:0000256" key="1">
    <source>
        <dbReference type="ARBA" id="ARBA00001917"/>
    </source>
</evidence>
<feature type="domain" description="Glutamine amidotransferase type-2" evidence="18">
    <location>
        <begin position="117"/>
        <end position="521"/>
    </location>
</feature>
<keyword evidence="15" id="KW-0003">3Fe-4S</keyword>
<evidence type="ECO:0000256" key="4">
    <source>
        <dbReference type="ARBA" id="ARBA00004909"/>
    </source>
</evidence>
<evidence type="ECO:0000256" key="17">
    <source>
        <dbReference type="ARBA" id="ARBA00039085"/>
    </source>
</evidence>
<dbReference type="CDD" id="cd00713">
    <property type="entry name" value="GltS"/>
    <property type="match status" value="1"/>
</dbReference>
<keyword evidence="9" id="KW-0479">Metal-binding</keyword>
<comment type="pathway">
    <text evidence="3">Energy metabolism; nitrogen metabolism.</text>
</comment>
<keyword evidence="14" id="KW-0314">Glutamate biosynthesis</keyword>
<dbReference type="GO" id="GO:0006537">
    <property type="term" value="P:glutamate biosynthetic process"/>
    <property type="evidence" value="ECO:0007669"/>
    <property type="project" value="UniProtKB-KW"/>
</dbReference>
<accession>A0AAW2TJB1</accession>
<dbReference type="EC" id="1.4.7.1" evidence="17"/>
<dbReference type="Pfam" id="PF00310">
    <property type="entry name" value="GATase_2"/>
    <property type="match status" value="1"/>
</dbReference>
<dbReference type="Pfam" id="PF04898">
    <property type="entry name" value="Glu_syn_central"/>
    <property type="match status" value="1"/>
</dbReference>
<comment type="similarity">
    <text evidence="5">Belongs to the glutamate synthase family.</text>
</comment>
<comment type="pathway">
    <text evidence="4">Nitrogen metabolism.</text>
</comment>
<dbReference type="InterPro" id="IPR036485">
    <property type="entry name" value="Glu_synth_asu_C_sf"/>
</dbReference>
<keyword evidence="10" id="KW-0315">Glutamine amidotransferase</keyword>
<dbReference type="InterPro" id="IPR017932">
    <property type="entry name" value="GATase_2_dom"/>
</dbReference>
<evidence type="ECO:0000256" key="10">
    <source>
        <dbReference type="ARBA" id="ARBA00022962"/>
    </source>
</evidence>
<dbReference type="Pfam" id="PF01645">
    <property type="entry name" value="Glu_synthase"/>
    <property type="match status" value="1"/>
</dbReference>
<evidence type="ECO:0000256" key="15">
    <source>
        <dbReference type="ARBA" id="ARBA00023291"/>
    </source>
</evidence>
<dbReference type="Gene3D" id="2.160.20.60">
    <property type="entry name" value="Glutamate synthase, alpha subunit, C-terminal domain"/>
    <property type="match status" value="1"/>
</dbReference>
<sequence>MSLHSAGQVVQSVKLFAGNGINDNCRKDLVFVDFVGLCGGKNSKKSGSRRRVGGGVNSSNAQRGHFLGLPASKKNWATSIKSVLDLERVNNGSRQHSSDLKPKVANLEDIISERGACGVGFIANLDNKASHGIVKDALTALGCMEHRGGCGADNDSGDGSGVMTSIPWDLFNNWASEQGMGAFDQLHTGVGMVFLPKNEDLMKQAQAAILDIFKKEGLEVLGWRSVPVDMSVVGYYAKETMPNIQQVFVQIAKEENIDDIERELYICRKLIERAASSETWGNEVYFCSLSNQTIVYKGMLRSEVLGRFYFDLQNELFKSPFAIYHRRYSTNTSPRWPLAQPMRFLGHNGEINTIQGNLNWMQSREASLKSPVWRGRENEIRPFGNPKASDSANLDSAAELLIRSGRIPEEALMLLVPEAYKNHPTLMIKYPEILDFYDYYKGQMEAWDGPALLLFSDGKTVGACLDRNGLRPARYWRTVDNVVYVASESSFFDGGSSTNDDSKVVMKGRLGPGMMIAVDLLVDSVLNFLFSPQVFENTEVKKRVALSNPYGKWVKENLRSLKATNFLSATLMDNETILKRQQAYGYSSEDVQMVIEAMASQGKEPTFCMGDDIPLAVLSRSHICYMIISSNDLLSPLSSYGAISVFIKYGTVTNPAIDPLREGLVMSLEVNLGKRGNILEVGPENASQVILSSPVLNEGELDSLLNDPILKPQVLPTFFDIRKGVEGSLEKTLYRLCEAADEAVRNGSQLLVLSDRSDELEATRPAIPILLAVGAVHQHLIQNGLRMQASIVADTAQCFSTHQFACLIGYGASAICPYLALETCRQWRLSTKTVNLMRNGKMPTVTVEQAQKNFCKAVKSGLLKILSKMGISLLSSYCGAQIFEIYGLGKDVINIAFCGSTSTIGGLTLDEDPIRWSPLNDVVDGYSPTLPHLKGLQNGDIATSAIKQGVLVTPTFLANADQLEIKIAQGAKPGEGGQLPGKKVSAYIARLRNSKPGVPLISPPPHHDIYSIEDLAQLIYDLHQVNPKAKVSVKLVAEAGIGTVASGVAKGNADIIQISGHDGGTGASPVSSIKHAGGPWELGLTETHQTLIANGLRERVILRVDGGFKSGFDVIMAALMGADEYGFGSVAMIATGCVMARICHTNNCPVGVASQREELRARFPGVPGDLVNYFLYVAEEVLPAFLIKFFRDASIYYFSGERHVAQLGYEKLDDSVGLPKWSSSTIRKQEVHSNGPVLDDTLLADPEIVKAIDNETVVNKSVNIFNVDRAVCGRIAGVIAKRYGDTGFAGQLNITFLGSAGQSFACFLTPGMNIRLVGEANDYVGKVS</sequence>
<evidence type="ECO:0000259" key="18">
    <source>
        <dbReference type="PROSITE" id="PS51278"/>
    </source>
</evidence>
<dbReference type="GO" id="GO:0051538">
    <property type="term" value="F:3 iron, 4 sulfur cluster binding"/>
    <property type="evidence" value="ECO:0007669"/>
    <property type="project" value="UniProtKB-KW"/>
</dbReference>
<comment type="pathway">
    <text evidence="16">Amino-acid biosynthesis; L-glutamate biosynthesis via GLT pathway; L-glutamate from 2-oxoglutarate and L-glutamine (ferredoxin route): step 1/1.</text>
</comment>
<dbReference type="FunFam" id="3.60.20.10:FF:000001">
    <property type="entry name" value="Glutamate synthase, large subunit"/>
    <property type="match status" value="1"/>
</dbReference>
<evidence type="ECO:0000256" key="7">
    <source>
        <dbReference type="ARBA" id="ARBA00022630"/>
    </source>
</evidence>
<keyword evidence="8" id="KW-0288">FMN</keyword>
<evidence type="ECO:0000256" key="11">
    <source>
        <dbReference type="ARBA" id="ARBA00023002"/>
    </source>
</evidence>
<dbReference type="GO" id="GO:0046872">
    <property type="term" value="F:metal ion binding"/>
    <property type="evidence" value="ECO:0007669"/>
    <property type="project" value="UniProtKB-KW"/>
</dbReference>
<dbReference type="SUPFAM" id="SSF56235">
    <property type="entry name" value="N-terminal nucleophile aminohydrolases (Ntn hydrolases)"/>
    <property type="match status" value="1"/>
</dbReference>
<dbReference type="InterPro" id="IPR006982">
    <property type="entry name" value="Glu_synth_centr_N"/>
</dbReference>
<evidence type="ECO:0000256" key="12">
    <source>
        <dbReference type="ARBA" id="ARBA00023004"/>
    </source>
</evidence>
<name>A0AAW2TJB1_SESRA</name>
<proteinExistence type="inferred from homology"/>
<comment type="cofactor">
    <cofactor evidence="2">
        <name>[3Fe-4S] cluster</name>
        <dbReference type="ChEBI" id="CHEBI:21137"/>
    </cofactor>
</comment>
<reference evidence="19" key="2">
    <citation type="journal article" date="2024" name="Plant">
        <title>Genomic evolution and insights into agronomic trait innovations of Sesamum species.</title>
        <authorList>
            <person name="Miao H."/>
            <person name="Wang L."/>
            <person name="Qu L."/>
            <person name="Liu H."/>
            <person name="Sun Y."/>
            <person name="Le M."/>
            <person name="Wang Q."/>
            <person name="Wei S."/>
            <person name="Zheng Y."/>
            <person name="Lin W."/>
            <person name="Duan Y."/>
            <person name="Cao H."/>
            <person name="Xiong S."/>
            <person name="Wang X."/>
            <person name="Wei L."/>
            <person name="Li C."/>
            <person name="Ma Q."/>
            <person name="Ju M."/>
            <person name="Zhao R."/>
            <person name="Li G."/>
            <person name="Mu C."/>
            <person name="Tian Q."/>
            <person name="Mei H."/>
            <person name="Zhang T."/>
            <person name="Gao T."/>
            <person name="Zhang H."/>
        </authorList>
    </citation>
    <scope>NUCLEOTIDE SEQUENCE</scope>
    <source>
        <strain evidence="19">G02</strain>
    </source>
</reference>
<comment type="caution">
    <text evidence="19">The sequence shown here is derived from an EMBL/GenBank/DDBJ whole genome shotgun (WGS) entry which is preliminary data.</text>
</comment>